<dbReference type="InterPro" id="IPR015943">
    <property type="entry name" value="WD40/YVTN_repeat-like_dom_sf"/>
</dbReference>
<sequence>MKKVIDGVEPVFRENLVVLDQDCHLYHVVVKGLHVRDGKEVNSQWKTGVASMKSLVWKDDLLAMGDSSGRLGVWDLGRRQCRQTSGSPRGPIIKMTFSRLNGDHTLAVLHSSAVFLWDADQLTVIQVCQFSIYLFRV</sequence>
<dbReference type="Gene3D" id="2.130.10.10">
    <property type="entry name" value="YVTN repeat-like/Quinoprotein amine dehydrogenase"/>
    <property type="match status" value="1"/>
</dbReference>
<reference evidence="1 2" key="1">
    <citation type="submission" date="2014-11" db="EMBL/GenBank/DDBJ databases">
        <title>Genetic blueprint of the zoonotic pathogen Toxocara canis.</title>
        <authorList>
            <person name="Zhu X.-Q."/>
            <person name="Korhonen P.K."/>
            <person name="Cai H."/>
            <person name="Young N.D."/>
            <person name="Nejsum P."/>
            <person name="von Samson-Himmelstjerna G."/>
            <person name="Boag P.R."/>
            <person name="Tan P."/>
            <person name="Li Q."/>
            <person name="Min J."/>
            <person name="Yang Y."/>
            <person name="Wang X."/>
            <person name="Fang X."/>
            <person name="Hall R.S."/>
            <person name="Hofmann A."/>
            <person name="Sternberg P.W."/>
            <person name="Jex A.R."/>
            <person name="Gasser R.B."/>
        </authorList>
    </citation>
    <scope>NUCLEOTIDE SEQUENCE [LARGE SCALE GENOMIC DNA]</scope>
    <source>
        <strain evidence="1">PN_DK_2014</strain>
    </source>
</reference>
<accession>A0A0B2UR10</accession>
<evidence type="ECO:0000313" key="1">
    <source>
        <dbReference type="EMBL" id="KHN71345.1"/>
    </source>
</evidence>
<proteinExistence type="predicted"/>
<dbReference type="SUPFAM" id="SSF50978">
    <property type="entry name" value="WD40 repeat-like"/>
    <property type="match status" value="1"/>
</dbReference>
<dbReference type="EMBL" id="JPKZ01022444">
    <property type="protein sequence ID" value="KHN71345.1"/>
    <property type="molecule type" value="Genomic_DNA"/>
</dbReference>
<comment type="caution">
    <text evidence="1">The sequence shown here is derived from an EMBL/GenBank/DDBJ whole genome shotgun (WGS) entry which is preliminary data.</text>
</comment>
<dbReference type="InterPro" id="IPR036322">
    <property type="entry name" value="WD40_repeat_dom_sf"/>
</dbReference>
<gene>
    <name evidence="1" type="primary">Wdr11</name>
    <name evidence="1" type="ORF">Tcan_02352</name>
</gene>
<dbReference type="PANTHER" id="PTHR14593">
    <property type="entry name" value="WD REPEAT-CONTAINING PROTEIN 11"/>
    <property type="match status" value="1"/>
</dbReference>
<evidence type="ECO:0000313" key="2">
    <source>
        <dbReference type="Proteomes" id="UP000031036"/>
    </source>
</evidence>
<keyword evidence="2" id="KW-1185">Reference proteome</keyword>
<protein>
    <submittedName>
        <fullName evidence="1">WD repeat-containing protein 11</fullName>
    </submittedName>
</protein>
<name>A0A0B2UR10_TOXCA</name>
<dbReference type="PANTHER" id="PTHR14593:SF5">
    <property type="entry name" value="WD REPEAT-CONTAINING PROTEIN 11"/>
    <property type="match status" value="1"/>
</dbReference>
<dbReference type="InterPro" id="IPR039694">
    <property type="entry name" value="WDR11"/>
</dbReference>
<dbReference type="OrthoDB" id="1291858at2759"/>
<dbReference type="Proteomes" id="UP000031036">
    <property type="component" value="Unassembled WGS sequence"/>
</dbReference>
<organism evidence="1 2">
    <name type="scientific">Toxocara canis</name>
    <name type="common">Canine roundworm</name>
    <dbReference type="NCBI Taxonomy" id="6265"/>
    <lineage>
        <taxon>Eukaryota</taxon>
        <taxon>Metazoa</taxon>
        <taxon>Ecdysozoa</taxon>
        <taxon>Nematoda</taxon>
        <taxon>Chromadorea</taxon>
        <taxon>Rhabditida</taxon>
        <taxon>Spirurina</taxon>
        <taxon>Ascaridomorpha</taxon>
        <taxon>Ascaridoidea</taxon>
        <taxon>Toxocaridae</taxon>
        <taxon>Toxocara</taxon>
    </lineage>
</organism>
<dbReference type="GO" id="GO:0005737">
    <property type="term" value="C:cytoplasm"/>
    <property type="evidence" value="ECO:0007669"/>
    <property type="project" value="TreeGrafter"/>
</dbReference>
<dbReference type="AlphaFoldDB" id="A0A0B2UR10"/>
<dbReference type="STRING" id="6265.A0A0B2UR10"/>